<dbReference type="EMBL" id="JACXYZ010000001">
    <property type="protein sequence ID" value="MBD3925321.1"/>
    <property type="molecule type" value="Genomic_DNA"/>
</dbReference>
<dbReference type="PANTHER" id="PTHR35368">
    <property type="entry name" value="HYDROPEROXIDE REDUCTASE"/>
    <property type="match status" value="1"/>
</dbReference>
<comment type="caution">
    <text evidence="1">The sequence shown here is derived from an EMBL/GenBank/DDBJ whole genome shotgun (WGS) entry which is preliminary data.</text>
</comment>
<dbReference type="InterPro" id="IPR003718">
    <property type="entry name" value="OsmC/Ohr_fam"/>
</dbReference>
<organism evidence="1 2">
    <name type="scientific">Nocardioides cavernae</name>
    <dbReference type="NCBI Taxonomy" id="1921566"/>
    <lineage>
        <taxon>Bacteria</taxon>
        <taxon>Bacillati</taxon>
        <taxon>Actinomycetota</taxon>
        <taxon>Actinomycetes</taxon>
        <taxon>Propionibacteriales</taxon>
        <taxon>Nocardioidaceae</taxon>
        <taxon>Nocardioides</taxon>
    </lineage>
</organism>
<reference evidence="1 2" key="1">
    <citation type="submission" date="2020-09" db="EMBL/GenBank/DDBJ databases">
        <title>novel species in genus Nocardioides.</title>
        <authorList>
            <person name="Zhang G."/>
        </authorList>
    </citation>
    <scope>NUCLEOTIDE SEQUENCE [LARGE SCALE GENOMIC DNA]</scope>
    <source>
        <strain evidence="1 2">KCTC 39551</strain>
    </source>
</reference>
<dbReference type="InterPro" id="IPR036102">
    <property type="entry name" value="OsmC/Ohrsf"/>
</dbReference>
<dbReference type="Pfam" id="PF02566">
    <property type="entry name" value="OsmC"/>
    <property type="match status" value="1"/>
</dbReference>
<sequence length="190" mass="20269">MSTTTEKAPLNGVDVPTLFGTRDAVKQTNEIAEFQFRATNTWVSGTHSRSTFAGFYGAMQEMRHAQDTVVESDHPAVLVGTDVGPTPIEYLLHAIAACLTSGIANIAAARGVRLTHVSSSVTGDIDLLGILGLSGGAVRNGYEQIKVTFRIEGDADEATLRDIVDQSRRRSAVYDALTNPTPVHIDVVTG</sequence>
<evidence type="ECO:0000313" key="1">
    <source>
        <dbReference type="EMBL" id="MBD3925321.1"/>
    </source>
</evidence>
<dbReference type="RefSeq" id="WP_191194990.1">
    <property type="nucleotide sequence ID" value="NZ_JACXYZ010000001.1"/>
</dbReference>
<dbReference type="InterPro" id="IPR015946">
    <property type="entry name" value="KH_dom-like_a/b"/>
</dbReference>
<accession>A0ABR8NCJ1</accession>
<dbReference type="Gene3D" id="3.30.300.20">
    <property type="match status" value="1"/>
</dbReference>
<dbReference type="SUPFAM" id="SSF82784">
    <property type="entry name" value="OsmC-like"/>
    <property type="match status" value="1"/>
</dbReference>
<dbReference type="PANTHER" id="PTHR35368:SF1">
    <property type="entry name" value="HYDROPEROXIDE REDUCTASE"/>
    <property type="match status" value="1"/>
</dbReference>
<proteinExistence type="predicted"/>
<dbReference type="Proteomes" id="UP000618818">
    <property type="component" value="Unassembled WGS sequence"/>
</dbReference>
<evidence type="ECO:0000313" key="2">
    <source>
        <dbReference type="Proteomes" id="UP000618818"/>
    </source>
</evidence>
<gene>
    <name evidence="1" type="ORF">IEZ26_11850</name>
</gene>
<protein>
    <submittedName>
        <fullName evidence="1">OsmC family protein</fullName>
    </submittedName>
</protein>
<keyword evidence="2" id="KW-1185">Reference proteome</keyword>
<dbReference type="InterPro" id="IPR052924">
    <property type="entry name" value="OsmC/Ohr_hydroprdx_reductase"/>
</dbReference>
<name>A0ABR8NCJ1_9ACTN</name>